<accession>A0A8E0S0N9</accession>
<dbReference type="SUPFAM" id="SSF101908">
    <property type="entry name" value="Putative isomerase YbhE"/>
    <property type="match status" value="1"/>
</dbReference>
<evidence type="ECO:0000313" key="1">
    <source>
        <dbReference type="EMBL" id="KAA0193605.1"/>
    </source>
</evidence>
<reference evidence="1" key="1">
    <citation type="submission" date="2019-05" db="EMBL/GenBank/DDBJ databases">
        <title>Annotation for the trematode Fasciolopsis buski.</title>
        <authorList>
            <person name="Choi Y.-J."/>
        </authorList>
    </citation>
    <scope>NUCLEOTIDE SEQUENCE</scope>
    <source>
        <strain evidence="1">HT</strain>
        <tissue evidence="1">Whole worm</tissue>
    </source>
</reference>
<protein>
    <submittedName>
        <fullName evidence="1">Uncharacterized protein</fullName>
    </submittedName>
</protein>
<dbReference type="PANTHER" id="PTHR47822:SF2">
    <property type="entry name" value="F-BOX AND WD-40 DOMAIN PROTEIN 7"/>
    <property type="match status" value="1"/>
</dbReference>
<evidence type="ECO:0000313" key="2">
    <source>
        <dbReference type="Proteomes" id="UP000728185"/>
    </source>
</evidence>
<dbReference type="AlphaFoldDB" id="A0A8E0S0N9"/>
<dbReference type="OrthoDB" id="10251741at2759"/>
<name>A0A8E0S0N9_9TREM</name>
<keyword evidence="2" id="KW-1185">Reference proteome</keyword>
<dbReference type="Gene3D" id="2.130.10.10">
    <property type="entry name" value="YVTN repeat-like/Quinoprotein amine dehydrogenase"/>
    <property type="match status" value="1"/>
</dbReference>
<comment type="caution">
    <text evidence="1">The sequence shown here is derived from an EMBL/GenBank/DDBJ whole genome shotgun (WGS) entry which is preliminary data.</text>
</comment>
<dbReference type="PANTHER" id="PTHR47822">
    <property type="entry name" value="CARBOHYDRATE BINDING DOMAIN CONTAINING PROTEIN"/>
    <property type="match status" value="1"/>
</dbReference>
<feature type="non-terminal residue" evidence="1">
    <location>
        <position position="208"/>
    </location>
</feature>
<dbReference type="Proteomes" id="UP000728185">
    <property type="component" value="Unassembled WGS sequence"/>
</dbReference>
<dbReference type="EMBL" id="LUCM01004913">
    <property type="protein sequence ID" value="KAA0193605.1"/>
    <property type="molecule type" value="Genomic_DNA"/>
</dbReference>
<proteinExistence type="predicted"/>
<organism evidence="1 2">
    <name type="scientific">Fasciolopsis buskii</name>
    <dbReference type="NCBI Taxonomy" id="27845"/>
    <lineage>
        <taxon>Eukaryota</taxon>
        <taxon>Metazoa</taxon>
        <taxon>Spiralia</taxon>
        <taxon>Lophotrochozoa</taxon>
        <taxon>Platyhelminthes</taxon>
        <taxon>Trematoda</taxon>
        <taxon>Digenea</taxon>
        <taxon>Plagiorchiida</taxon>
        <taxon>Echinostomata</taxon>
        <taxon>Echinostomatoidea</taxon>
        <taxon>Fasciolidae</taxon>
        <taxon>Fasciolopsis</taxon>
    </lineage>
</organism>
<sequence length="208" mass="22784">ASGYVRLWHYSSGGNKKTLFKAWREIEYKAEEPEGGEVKFNQILCVSASYDGKRFVTGGSDTVIRVYELNSSATGKMLIPRQHVGTTVSGADGLCIDPMRNLVISGCYKHDKVLAQVWEARVAVANDTKKSISDVSKPLSQVSQEVGSPATQIYVARITTDQQFMIFGGTNANLVKFVNSSTLRVSVTSTLFNPVPPLQMAKTQLRSD</sequence>
<dbReference type="InterPro" id="IPR015943">
    <property type="entry name" value="WD40/YVTN_repeat-like_dom_sf"/>
</dbReference>
<gene>
    <name evidence="1" type="ORF">FBUS_05524</name>
</gene>